<protein>
    <submittedName>
        <fullName evidence="2">Uncharacterized protein</fullName>
    </submittedName>
</protein>
<name>A0A562UH51_9SPHI</name>
<comment type="caution">
    <text evidence="2">The sequence shown here is derived from an EMBL/GenBank/DDBJ whole genome shotgun (WGS) entry which is preliminary data.</text>
</comment>
<evidence type="ECO:0000313" key="3">
    <source>
        <dbReference type="Proteomes" id="UP000317010"/>
    </source>
</evidence>
<keyword evidence="1" id="KW-0472">Membrane</keyword>
<keyword evidence="3" id="KW-1185">Reference proteome</keyword>
<dbReference type="EMBL" id="VLLI01000001">
    <property type="protein sequence ID" value="TWJ04381.1"/>
    <property type="molecule type" value="Genomic_DNA"/>
</dbReference>
<feature type="transmembrane region" description="Helical" evidence="1">
    <location>
        <begin position="12"/>
        <end position="31"/>
    </location>
</feature>
<proteinExistence type="predicted"/>
<evidence type="ECO:0000256" key="1">
    <source>
        <dbReference type="SAM" id="Phobius"/>
    </source>
</evidence>
<dbReference type="AlphaFoldDB" id="A0A562UH51"/>
<keyword evidence="1" id="KW-1133">Transmembrane helix</keyword>
<reference evidence="2 3" key="1">
    <citation type="submission" date="2019-07" db="EMBL/GenBank/DDBJ databases">
        <title>Genomic Encyclopedia of Archaeal and Bacterial Type Strains, Phase II (KMG-II): from individual species to whole genera.</title>
        <authorList>
            <person name="Goeker M."/>
        </authorList>
    </citation>
    <scope>NUCLEOTIDE SEQUENCE [LARGE SCALE GENOMIC DNA]</scope>
    <source>
        <strain evidence="2 3">ATCC BAA-1854</strain>
    </source>
</reference>
<evidence type="ECO:0000313" key="2">
    <source>
        <dbReference type="EMBL" id="TWJ04381.1"/>
    </source>
</evidence>
<keyword evidence="1" id="KW-0812">Transmembrane</keyword>
<accession>A0A562UH51</accession>
<organism evidence="2 3">
    <name type="scientific">Mucilaginibacter frigoritolerans</name>
    <dbReference type="NCBI Taxonomy" id="652788"/>
    <lineage>
        <taxon>Bacteria</taxon>
        <taxon>Pseudomonadati</taxon>
        <taxon>Bacteroidota</taxon>
        <taxon>Sphingobacteriia</taxon>
        <taxon>Sphingobacteriales</taxon>
        <taxon>Sphingobacteriaceae</taxon>
        <taxon>Mucilaginibacter</taxon>
    </lineage>
</organism>
<gene>
    <name evidence="2" type="ORF">JN11_00089</name>
</gene>
<dbReference type="Proteomes" id="UP000317010">
    <property type="component" value="Unassembled WGS sequence"/>
</dbReference>
<feature type="transmembrane region" description="Helical" evidence="1">
    <location>
        <begin position="37"/>
        <end position="56"/>
    </location>
</feature>
<dbReference type="RefSeq" id="WP_144908556.1">
    <property type="nucleotide sequence ID" value="NZ_VLLI01000001.1"/>
</dbReference>
<sequence>MKFKNAPKTARQLLAIGLLLTALSGIINDFIHIPDFFRGFMAGIGLGLEIMGIILLRKGNKSSFKSRSNEATLND</sequence>